<dbReference type="GO" id="GO:0007088">
    <property type="term" value="P:regulation of mitotic nuclear division"/>
    <property type="evidence" value="ECO:0007669"/>
    <property type="project" value="TreeGrafter"/>
</dbReference>
<dbReference type="PRINTS" id="PR02038">
    <property type="entry name" value="AURORABORA"/>
</dbReference>
<feature type="region of interest" description="Disordered" evidence="6">
    <location>
        <begin position="374"/>
        <end position="394"/>
    </location>
</feature>
<sequence length="394" mass="43854">MFSTPKSKVWIRSDEDASTTTTTAALAQRGAVQFVHDDNNSDAGSGLPKSAARNPALRQHLRTFNSLVKRDSCTFVRKDKEIAASSPTQLVQKNVTRAEDATKSPFRPLSIGKSPSGSKGLPLQRNATLAAFRPSTPKRVKLRKYRTEPFIIALRDEIKKTTGIHPKTPEKEDNPFELHDLPGAMSRSWLSPTDFNSQLETSPDFKWSIDHMATLHPVDIDHHDIIRTEYLKHVQTESDEDDAQENIMRFFGAKDVHLPSPISRQNTPKNWSPSSPTRLTGVDQRKQRDYPKTRGTGVEMKDASCQTDVQIPPGFDFEKYFADFKLGQQLRRSSSSGSVRRRLFAGMETSSTNLSCMDAAANVSTGFVFGSQSNQPFSSTTNGDDSQLNGFDLS</sequence>
<organism evidence="7 8">
    <name type="scientific">Hypsibius exemplaris</name>
    <name type="common">Freshwater tardigrade</name>
    <dbReference type="NCBI Taxonomy" id="2072580"/>
    <lineage>
        <taxon>Eukaryota</taxon>
        <taxon>Metazoa</taxon>
        <taxon>Ecdysozoa</taxon>
        <taxon>Tardigrada</taxon>
        <taxon>Eutardigrada</taxon>
        <taxon>Parachela</taxon>
        <taxon>Hypsibioidea</taxon>
        <taxon>Hypsibiidae</taxon>
        <taxon>Hypsibius</taxon>
    </lineage>
</organism>
<keyword evidence="8" id="KW-1185">Reference proteome</keyword>
<reference evidence="8" key="1">
    <citation type="submission" date="2017-01" db="EMBL/GenBank/DDBJ databases">
        <title>Comparative genomics of anhydrobiosis in the tardigrade Hypsibius dujardini.</title>
        <authorList>
            <person name="Yoshida Y."/>
            <person name="Koutsovoulos G."/>
            <person name="Laetsch D."/>
            <person name="Stevens L."/>
            <person name="Kumar S."/>
            <person name="Horikawa D."/>
            <person name="Ishino K."/>
            <person name="Komine S."/>
            <person name="Tomita M."/>
            <person name="Blaxter M."/>
            <person name="Arakawa K."/>
        </authorList>
    </citation>
    <scope>NUCLEOTIDE SEQUENCE [LARGE SCALE GENOMIC DNA]</scope>
    <source>
        <strain evidence="8">Z151</strain>
    </source>
</reference>
<accession>A0A1W0XAY9</accession>
<evidence type="ECO:0000256" key="6">
    <source>
        <dbReference type="SAM" id="MobiDB-lite"/>
    </source>
</evidence>
<evidence type="ECO:0000256" key="2">
    <source>
        <dbReference type="ARBA" id="ARBA00020055"/>
    </source>
</evidence>
<dbReference type="AlphaFoldDB" id="A0A1W0XAY9"/>
<dbReference type="EMBL" id="MTYJ01000006">
    <property type="protein sequence ID" value="OQV24568.1"/>
    <property type="molecule type" value="Genomic_DNA"/>
</dbReference>
<proteinExistence type="inferred from homology"/>
<evidence type="ECO:0000256" key="3">
    <source>
        <dbReference type="ARBA" id="ARBA00022618"/>
    </source>
</evidence>
<feature type="region of interest" description="Disordered" evidence="6">
    <location>
        <begin position="1"/>
        <end position="55"/>
    </location>
</feature>
<protein>
    <recommendedName>
        <fullName evidence="2">Protein aurora borealis</fullName>
    </recommendedName>
</protein>
<feature type="region of interest" description="Disordered" evidence="6">
    <location>
        <begin position="258"/>
        <end position="301"/>
    </location>
</feature>
<dbReference type="InterPro" id="IPR023252">
    <property type="entry name" value="Aurora_borealis_protein"/>
</dbReference>
<feature type="compositionally biased region" description="Basic and acidic residues" evidence="6">
    <location>
        <begin position="283"/>
        <end position="292"/>
    </location>
</feature>
<dbReference type="PANTHER" id="PTHR14728">
    <property type="entry name" value="PROTEIN AURORA BOREALIS"/>
    <property type="match status" value="1"/>
</dbReference>
<dbReference type="GO" id="GO:0005737">
    <property type="term" value="C:cytoplasm"/>
    <property type="evidence" value="ECO:0007669"/>
    <property type="project" value="TreeGrafter"/>
</dbReference>
<comment type="similarity">
    <text evidence="1">Belongs to the BORA family.</text>
</comment>
<dbReference type="GO" id="GO:0051301">
    <property type="term" value="P:cell division"/>
    <property type="evidence" value="ECO:0007669"/>
    <property type="project" value="UniProtKB-KW"/>
</dbReference>
<keyword evidence="4" id="KW-0498">Mitosis</keyword>
<evidence type="ECO:0000256" key="5">
    <source>
        <dbReference type="ARBA" id="ARBA00023306"/>
    </source>
</evidence>
<feature type="compositionally biased region" description="Polar residues" evidence="6">
    <location>
        <begin position="262"/>
        <end position="278"/>
    </location>
</feature>
<evidence type="ECO:0000313" key="8">
    <source>
        <dbReference type="Proteomes" id="UP000192578"/>
    </source>
</evidence>
<feature type="compositionally biased region" description="Low complexity" evidence="6">
    <location>
        <begin position="18"/>
        <end position="27"/>
    </location>
</feature>
<name>A0A1W0XAY9_HYPEX</name>
<evidence type="ECO:0000256" key="1">
    <source>
        <dbReference type="ARBA" id="ARBA00010963"/>
    </source>
</evidence>
<dbReference type="GO" id="GO:0005634">
    <property type="term" value="C:nucleus"/>
    <property type="evidence" value="ECO:0007669"/>
    <property type="project" value="TreeGrafter"/>
</dbReference>
<evidence type="ECO:0000313" key="7">
    <source>
        <dbReference type="EMBL" id="OQV24568.1"/>
    </source>
</evidence>
<dbReference type="Proteomes" id="UP000192578">
    <property type="component" value="Unassembled WGS sequence"/>
</dbReference>
<dbReference type="OrthoDB" id="10020858at2759"/>
<gene>
    <name evidence="7" type="ORF">BV898_01628</name>
</gene>
<dbReference type="GO" id="GO:0019901">
    <property type="term" value="F:protein kinase binding"/>
    <property type="evidence" value="ECO:0007669"/>
    <property type="project" value="TreeGrafter"/>
</dbReference>
<evidence type="ECO:0000256" key="4">
    <source>
        <dbReference type="ARBA" id="ARBA00022776"/>
    </source>
</evidence>
<comment type="caution">
    <text evidence="7">The sequence shown here is derived from an EMBL/GenBank/DDBJ whole genome shotgun (WGS) entry which is preliminary data.</text>
</comment>
<dbReference type="GO" id="GO:0060236">
    <property type="term" value="P:regulation of mitotic spindle organization"/>
    <property type="evidence" value="ECO:0007669"/>
    <property type="project" value="TreeGrafter"/>
</dbReference>
<keyword evidence="3" id="KW-0132">Cell division</keyword>
<keyword evidence="5" id="KW-0131">Cell cycle</keyword>
<dbReference type="Pfam" id="PF15280">
    <property type="entry name" value="BORA_N"/>
    <property type="match status" value="1"/>
</dbReference>
<dbReference type="PANTHER" id="PTHR14728:SF2">
    <property type="entry name" value="PROTEIN AURORA BOREALIS"/>
    <property type="match status" value="1"/>
</dbReference>